<dbReference type="Proteomes" id="UP001162992">
    <property type="component" value="Chromosome 13"/>
</dbReference>
<accession>A0ACC2BRH5</accession>
<comment type="caution">
    <text evidence="1">The sequence shown here is derived from an EMBL/GenBank/DDBJ whole genome shotgun (WGS) entry which is preliminary data.</text>
</comment>
<proteinExistence type="predicted"/>
<gene>
    <name evidence="1" type="ORF">O6H91_13G000500</name>
</gene>
<protein>
    <submittedName>
        <fullName evidence="1">Uncharacterized protein</fullName>
    </submittedName>
</protein>
<organism evidence="1 2">
    <name type="scientific">Diphasiastrum complanatum</name>
    <name type="common">Issler's clubmoss</name>
    <name type="synonym">Lycopodium complanatum</name>
    <dbReference type="NCBI Taxonomy" id="34168"/>
    <lineage>
        <taxon>Eukaryota</taxon>
        <taxon>Viridiplantae</taxon>
        <taxon>Streptophyta</taxon>
        <taxon>Embryophyta</taxon>
        <taxon>Tracheophyta</taxon>
        <taxon>Lycopodiopsida</taxon>
        <taxon>Lycopodiales</taxon>
        <taxon>Lycopodiaceae</taxon>
        <taxon>Lycopodioideae</taxon>
        <taxon>Diphasiastrum</taxon>
    </lineage>
</organism>
<sequence length="905" mass="101200">MGKSDARHLKFLINGLFAKQGRSAVFLRKLNQKPQGLPFREPSAPHLSPKDGSQRIRNPLGIWISSSPGSSITFLHFPRDLRRVLGYGCFSPVLGQALSTSPDCLEGKATNQNGDASLSGAASRGDKGATNDASDQVLPIKRNRRRKCVSGIDEESVKRETSIETTPLKNTKVDIGLADRSPLPILATQNPRADNQNFDQSDKVVPADRSPSLTLATQNPKADNQDYGQSDKAAPADRSPLPTPGSRKPRSDNQNFDRLEEAALLSSLEKIAIPPELLDASAVFQRLLIANKRPAISDSEKLRLTTILRRFADRGWAKNQALAIYINSKFFPAAAARFRRFFVSRCPPQVMELLLAMGASDQAEEFLFPIFAEFCINEFSSEIARYRELVNSADLTKPHMWFPFTRAMKRKIVYHCGPTNSGKTYNALQRFMKASTGIYCCPLRLLAMEIYEKVNVMGVYCSLCTGQEKREVPFASHLACTVEMAHLGKQWEVAIVDEVQMMNDEYRGWAWTRAFLALQAEEIHVCGDPSALKLLRNLCAATGDEIEERNYERFMPLTLDTRSLRGDYSNIQAGDCVVAFSRREIFQVKQEIELTTKHRCCVVYGALPPETRTQQAKLFNDPNSGYDVLVASDAIGMGLNLNIKRVIFFAMEKFNGDQRGQVPASHIKQIAGRAGRRGSLYPEGIATTFYSQDIAYLATCLKQPFEEAQSAGLFPVFEQMELFASQLPDVTFAQLLDRFAQTCRLDGSYFLCRHDNLKKVANVLDKVPGLSLEDRFYFCFTPVNLRDPKCIGTLFRFATAYSKNVPVRMFIGLPKGMAKDDMQLCNLETQHQLLSMYLWLGQHFPDNAFPQKEQAAQMASQIATLLGESLVLFSSHASHKKQQLKAQSTNHRKDKISTSARKVAA</sequence>
<dbReference type="EMBL" id="CM055104">
    <property type="protein sequence ID" value="KAJ7532360.1"/>
    <property type="molecule type" value="Genomic_DNA"/>
</dbReference>
<keyword evidence="2" id="KW-1185">Reference proteome</keyword>
<name>A0ACC2BRH5_DIPCM</name>
<evidence type="ECO:0000313" key="1">
    <source>
        <dbReference type="EMBL" id="KAJ7532360.1"/>
    </source>
</evidence>
<reference evidence="2" key="1">
    <citation type="journal article" date="2024" name="Proc. Natl. Acad. Sci. U.S.A.">
        <title>Extraordinary preservation of gene collinearity over three hundred million years revealed in homosporous lycophytes.</title>
        <authorList>
            <person name="Li C."/>
            <person name="Wickell D."/>
            <person name="Kuo L.Y."/>
            <person name="Chen X."/>
            <person name="Nie B."/>
            <person name="Liao X."/>
            <person name="Peng D."/>
            <person name="Ji J."/>
            <person name="Jenkins J."/>
            <person name="Williams M."/>
            <person name="Shu S."/>
            <person name="Plott C."/>
            <person name="Barry K."/>
            <person name="Rajasekar S."/>
            <person name="Grimwood J."/>
            <person name="Han X."/>
            <person name="Sun S."/>
            <person name="Hou Z."/>
            <person name="He W."/>
            <person name="Dai G."/>
            <person name="Sun C."/>
            <person name="Schmutz J."/>
            <person name="Leebens-Mack J.H."/>
            <person name="Li F.W."/>
            <person name="Wang L."/>
        </authorList>
    </citation>
    <scope>NUCLEOTIDE SEQUENCE [LARGE SCALE GENOMIC DNA]</scope>
    <source>
        <strain evidence="2">cv. PW_Plant_1</strain>
    </source>
</reference>
<evidence type="ECO:0000313" key="2">
    <source>
        <dbReference type="Proteomes" id="UP001162992"/>
    </source>
</evidence>